<name>A0ABW3I5F5_9FLAO</name>
<evidence type="ECO:0000259" key="2">
    <source>
        <dbReference type="Pfam" id="PF05170"/>
    </source>
</evidence>
<dbReference type="EMBL" id="JBHTJM010000011">
    <property type="protein sequence ID" value="MFD0965113.1"/>
    <property type="molecule type" value="Genomic_DNA"/>
</dbReference>
<organism evidence="3 4">
    <name type="scientific">Pseudofulvibacter geojedonensis</name>
    <dbReference type="NCBI Taxonomy" id="1123758"/>
    <lineage>
        <taxon>Bacteria</taxon>
        <taxon>Pseudomonadati</taxon>
        <taxon>Bacteroidota</taxon>
        <taxon>Flavobacteriia</taxon>
        <taxon>Flavobacteriales</taxon>
        <taxon>Flavobacteriaceae</taxon>
        <taxon>Pseudofulvibacter</taxon>
    </lineage>
</organism>
<dbReference type="RefSeq" id="WP_377716958.1">
    <property type="nucleotide sequence ID" value="NZ_JBHTJM010000011.1"/>
</dbReference>
<keyword evidence="4" id="KW-1185">Reference proteome</keyword>
<feature type="region of interest" description="Disordered" evidence="1">
    <location>
        <begin position="835"/>
        <end position="857"/>
    </location>
</feature>
<evidence type="ECO:0000256" key="1">
    <source>
        <dbReference type="SAM" id="MobiDB-lite"/>
    </source>
</evidence>
<gene>
    <name evidence="3" type="ORF">ACFQ1O_13935</name>
</gene>
<dbReference type="InterPro" id="IPR052894">
    <property type="entry name" value="AsmA-related"/>
</dbReference>
<comment type="caution">
    <text evidence="3">The sequence shown here is derived from an EMBL/GenBank/DDBJ whole genome shotgun (WGS) entry which is preliminary data.</text>
</comment>
<feature type="compositionally biased region" description="Low complexity" evidence="1">
    <location>
        <begin position="839"/>
        <end position="854"/>
    </location>
</feature>
<proteinExistence type="predicted"/>
<dbReference type="Proteomes" id="UP001596997">
    <property type="component" value="Unassembled WGS sequence"/>
</dbReference>
<evidence type="ECO:0000313" key="3">
    <source>
        <dbReference type="EMBL" id="MFD0965113.1"/>
    </source>
</evidence>
<protein>
    <submittedName>
        <fullName evidence="3">AsmA-like C-terminal region-containing protein</fullName>
    </submittedName>
</protein>
<dbReference type="PANTHER" id="PTHR30441:SF8">
    <property type="entry name" value="DUF748 DOMAIN-CONTAINING PROTEIN"/>
    <property type="match status" value="1"/>
</dbReference>
<dbReference type="PANTHER" id="PTHR30441">
    <property type="entry name" value="DUF748 DOMAIN-CONTAINING PROTEIN"/>
    <property type="match status" value="1"/>
</dbReference>
<feature type="domain" description="AsmA" evidence="2">
    <location>
        <begin position="1"/>
        <end position="661"/>
    </location>
</feature>
<dbReference type="Pfam" id="PF05170">
    <property type="entry name" value="AsmA"/>
    <property type="match status" value="1"/>
</dbReference>
<evidence type="ECO:0000313" key="4">
    <source>
        <dbReference type="Proteomes" id="UP001596997"/>
    </source>
</evidence>
<dbReference type="InterPro" id="IPR007844">
    <property type="entry name" value="AsmA"/>
</dbReference>
<reference evidence="4" key="1">
    <citation type="journal article" date="2019" name="Int. J. Syst. Evol. Microbiol.">
        <title>The Global Catalogue of Microorganisms (GCM) 10K type strain sequencing project: providing services to taxonomists for standard genome sequencing and annotation.</title>
        <authorList>
            <consortium name="The Broad Institute Genomics Platform"/>
            <consortium name="The Broad Institute Genome Sequencing Center for Infectious Disease"/>
            <person name="Wu L."/>
            <person name="Ma J."/>
        </authorList>
    </citation>
    <scope>NUCLEOTIDE SEQUENCE [LARGE SCALE GENOMIC DNA]</scope>
    <source>
        <strain evidence="4">CCUG 62114</strain>
    </source>
</reference>
<sequence>MKKAFKIFGILFLLLIITAVAAPIVFKDKFAGMIKTLINKQINAQVDFDDVDISLINNFPKASLQIEGLSITNFEPFKGDTLFYAKEIGLTMPLSGLTKTAEDAITINAFTIDEALVNIISNKNGITNYDIAKKKENKQPTKTEDTNAKGFAFTVEEYAINNSTVNYIDESSNLKLALANLNHKGAGDLSAAKTTLNTLTDGTISLNKGVSNYLDNHSLSLEADLDIDQETGKISFLENTFKLNQLALKFNGFVKNTEETEVDIKFNTPTSDFKNFIAVLPKQYSKNINSIKTNGSFAINGDVKGKITETTIPNFNIQVNSKNASFKYPDLPKKVENINLIAAISNTTGNINDTFLDLEKLSLQIDQDVFHAQGKITNLPSDNRYVSAKLDGTLNLANLSQAYPVVLENDLKGIVKANLQTAFSQKAIEDNQYEKIKNNGNFSVSGFEFASKDIVNPINISEAKVDFTPSSVNLEKFDATSGSSDFKANGTIDNLFGFLFSDKKLKGDFKVNSQLFKVDDFMVDNTEDGNDSENTQKKSEKGEGLKIPAFLDAKITANAKKVIYDNLTLNNLKGDLVIKDETASLQNLTTDMFDGRMAIDGNISTKNETPTFALDLGIDKFDISKSFKGMDLLTSLAPIAKMVQGKLNTNLKLSGNLNKEFSPDLNSLTGNALAEILTTKVVPENSKALNLLNDKLPFIDLDKLDLKNLKSALSFKEGKVNISPFDVKYDDITITIAGGHGFDNSLGYTATFDVPAKYFGNEVSGLLSKLNEEDIKDVKVPVTANINGSFSQPSVKTDLKNSVSNLTKQLVQIQKDKLLGQGTDAVKDVLGGLLGGGNNNQETDSTSNSSDSNNGAVKDLANDVIGGLFGKKKKDSTEKK</sequence>
<accession>A0ABW3I5F5</accession>